<comment type="caution">
    <text evidence="1">The sequence shown here is derived from an EMBL/GenBank/DDBJ whole genome shotgun (WGS) entry which is preliminary data.</text>
</comment>
<evidence type="ECO:0000313" key="2">
    <source>
        <dbReference type="Proteomes" id="UP000070529"/>
    </source>
</evidence>
<proteinExistence type="predicted"/>
<name>A0A135ICI6_9GAMM</name>
<dbReference type="Pfam" id="PF13489">
    <property type="entry name" value="Methyltransf_23"/>
    <property type="match status" value="1"/>
</dbReference>
<evidence type="ECO:0008006" key="3">
    <source>
        <dbReference type="Google" id="ProtNLM"/>
    </source>
</evidence>
<dbReference type="EMBL" id="LNTY01000006">
    <property type="protein sequence ID" value="KXF83054.1"/>
    <property type="molecule type" value="Genomic_DNA"/>
</dbReference>
<reference evidence="1 2" key="1">
    <citation type="submission" date="2015-11" db="EMBL/GenBank/DDBJ databases">
        <title>Genomic Taxonomy of the Vibrionaceae.</title>
        <authorList>
            <person name="Gomez-Gil B."/>
            <person name="Enciso-Ibarra J."/>
        </authorList>
    </citation>
    <scope>NUCLEOTIDE SEQUENCE [LARGE SCALE GENOMIC DNA]</scope>
    <source>
        <strain evidence="1 2">CAIM 912</strain>
    </source>
</reference>
<keyword evidence="2" id="KW-1185">Reference proteome</keyword>
<accession>A0A135ICI6</accession>
<evidence type="ECO:0000313" key="1">
    <source>
        <dbReference type="EMBL" id="KXF83054.1"/>
    </source>
</evidence>
<dbReference type="RefSeq" id="WP_067410513.1">
    <property type="nucleotide sequence ID" value="NZ_LNTY01000006.1"/>
</dbReference>
<gene>
    <name evidence="1" type="ORF">ATN88_04800</name>
</gene>
<dbReference type="STRING" id="294935.ATN88_04800"/>
<dbReference type="OrthoDB" id="9760689at2"/>
<protein>
    <recommendedName>
        <fullName evidence="3">Methyltransferase domain-containing protein</fullName>
    </recommendedName>
</protein>
<dbReference type="PANTHER" id="PTHR43861">
    <property type="entry name" value="TRANS-ACONITATE 2-METHYLTRANSFERASE-RELATED"/>
    <property type="match status" value="1"/>
</dbReference>
<dbReference type="AlphaFoldDB" id="A0A135ICI6"/>
<dbReference type="CDD" id="cd02440">
    <property type="entry name" value="AdoMet_MTases"/>
    <property type="match status" value="1"/>
</dbReference>
<dbReference type="Gene3D" id="3.40.50.150">
    <property type="entry name" value="Vaccinia Virus protein VP39"/>
    <property type="match status" value="1"/>
</dbReference>
<dbReference type="InterPro" id="IPR029063">
    <property type="entry name" value="SAM-dependent_MTases_sf"/>
</dbReference>
<dbReference type="Proteomes" id="UP000070529">
    <property type="component" value="Unassembled WGS sequence"/>
</dbReference>
<sequence length="256" mass="29233">MKDPQTKSIAQSYDDYFEFGLYDTRYPRANKRVLKLISQLINKHNVTNVLDFGCGNGRYLAPLLNKTSSTFMGFDISKVALAKASALQVIHPKRLKLFNKHDALQQHIVKEGAPALTMLLFGVLGHIKVEQQRISLLKWLNRNMAENGRILISVPNRNRRFFCHQLSNTSNKSDIEYERNYLGKKIPLYYHLFSKQELKKHLEMAGFEVERVVAESMLPESWVIHSPSLSLLDEILCQILPASFGYGLIAIAGRAK</sequence>
<organism evidence="1 2">
    <name type="scientific">Enterovibrio coralii</name>
    <dbReference type="NCBI Taxonomy" id="294935"/>
    <lineage>
        <taxon>Bacteria</taxon>
        <taxon>Pseudomonadati</taxon>
        <taxon>Pseudomonadota</taxon>
        <taxon>Gammaproteobacteria</taxon>
        <taxon>Vibrionales</taxon>
        <taxon>Vibrionaceae</taxon>
        <taxon>Enterovibrio</taxon>
    </lineage>
</organism>
<dbReference type="SUPFAM" id="SSF53335">
    <property type="entry name" value="S-adenosyl-L-methionine-dependent methyltransferases"/>
    <property type="match status" value="1"/>
</dbReference>